<evidence type="ECO:0000313" key="1">
    <source>
        <dbReference type="EMBL" id="CCC31776.1"/>
    </source>
</evidence>
<dbReference type="KEGG" id="sbg:SBG_2724"/>
<reference evidence="1 2" key="1">
    <citation type="journal article" date="2011" name="PLoS Pathog.">
        <title>Salmonella bongori provides insights into the evolution of the Salmonellae.</title>
        <authorList>
            <person name="Fookes M."/>
            <person name="Schroeder G.N."/>
            <person name="Langridge G.C."/>
            <person name="Blondel C.J."/>
            <person name="Mammina C."/>
            <person name="Connor T.R."/>
            <person name="Seth-Smith H."/>
            <person name="Vernikos G.S."/>
            <person name="Robinson K.S."/>
            <person name="Sanders M."/>
            <person name="Petty N.K."/>
            <person name="Kingsley R.A."/>
            <person name="Baumler A.J."/>
            <person name="Nuccio S.P."/>
            <person name="Contreras I."/>
            <person name="Santiviago C.A."/>
            <person name="Maskell D."/>
            <person name="Barrow P."/>
            <person name="Humphrey T."/>
            <person name="Nastasi A."/>
            <person name="Roberts M."/>
            <person name="Frankel G."/>
            <person name="Parkhill J."/>
            <person name="Dougan G."/>
            <person name="Thomson N.R."/>
        </authorList>
    </citation>
    <scope>NUCLEOTIDE SEQUENCE [LARGE SCALE GENOMIC DNA]</scope>
    <source>
        <strain evidence="2">ATCC 43975 / DSM 13772 / NCTC 12419</strain>
    </source>
</reference>
<dbReference type="Proteomes" id="UP000000289">
    <property type="component" value="Chromosome"/>
</dbReference>
<dbReference type="EMBL" id="FR877557">
    <property type="protein sequence ID" value="CCC31776.1"/>
    <property type="molecule type" value="Genomic_DNA"/>
</dbReference>
<dbReference type="AlphaFoldDB" id="A0A0K0HDT5"/>
<dbReference type="InterPro" id="IPR021815">
    <property type="entry name" value="TsiV"/>
</dbReference>
<proteinExistence type="predicted"/>
<evidence type="ECO:0008006" key="3">
    <source>
        <dbReference type="Google" id="ProtNLM"/>
    </source>
</evidence>
<protein>
    <recommendedName>
        <fullName evidence="3">DUF3396 domain-containing protein</fullName>
    </recommendedName>
</protein>
<dbReference type="Pfam" id="PF11876">
    <property type="entry name" value="TsiV"/>
    <property type="match status" value="1"/>
</dbReference>
<name>A0A0K0HDT5_SALBC</name>
<evidence type="ECO:0000313" key="2">
    <source>
        <dbReference type="Proteomes" id="UP000000289"/>
    </source>
</evidence>
<organism evidence="1 2">
    <name type="scientific">Salmonella bongori (strain ATCC 43975 / DSM 13772 / NCTC 12419)</name>
    <dbReference type="NCBI Taxonomy" id="218493"/>
    <lineage>
        <taxon>Bacteria</taxon>
        <taxon>Pseudomonadati</taxon>
        <taxon>Pseudomonadota</taxon>
        <taxon>Gammaproteobacteria</taxon>
        <taxon>Enterobacterales</taxon>
        <taxon>Enterobacteriaceae</taxon>
        <taxon>Salmonella</taxon>
    </lineage>
</organism>
<dbReference type="eggNOG" id="ENOG5030IET">
    <property type="taxonomic scope" value="Bacteria"/>
</dbReference>
<gene>
    <name evidence="1" type="ordered locus">SBG_2724</name>
</gene>
<accession>A0A0K0HDT5</accession>
<sequence>MLYMINLNDSIKTFSDYRLEDNGSILFEPCFCITLFSIEMVTKTHVPESLLTPYRKFLEAFGSSVNRILFDGNQKHGVKITDERLNIPYDWLADSRKRIKHNAFADIYFGTANKLERKLPRLDWYYKQATPEINKPASSYYRILLPLNWLAEQGLKGVEAFIREIIGDFPLSFGYAGFALSFNDGEVLSRKDLEYYLGQWLERHPGIMSPDPSIESQWASKTAGITSIGWITFLGTEFTTQTGGHDELKRRLALFPDIQVTPFIQQGTMIRIGEAPILGDTFHNNLLDNYHAVGNVLSPLHKISKRLKTDYLHVTGIKGKEAREKWFNRFFI</sequence>